<proteinExistence type="inferred from homology"/>
<name>A0A368XD10_9BACI</name>
<dbReference type="PROSITE" id="PS50156">
    <property type="entry name" value="SSD"/>
    <property type="match status" value="2"/>
</dbReference>
<feature type="transmembrane region" description="Helical" evidence="7">
    <location>
        <begin position="842"/>
        <end position="870"/>
    </location>
</feature>
<feature type="transmembrane region" description="Helical" evidence="7">
    <location>
        <begin position="354"/>
        <end position="374"/>
    </location>
</feature>
<feature type="transmembrane region" description="Helical" evidence="7">
    <location>
        <begin position="277"/>
        <end position="299"/>
    </location>
</feature>
<feature type="transmembrane region" description="Helical" evidence="7">
    <location>
        <begin position="230"/>
        <end position="249"/>
    </location>
</feature>
<dbReference type="Pfam" id="PF03176">
    <property type="entry name" value="MMPL"/>
    <property type="match status" value="2"/>
</dbReference>
<feature type="transmembrane region" description="Helical" evidence="7">
    <location>
        <begin position="305"/>
        <end position="327"/>
    </location>
</feature>
<keyword evidence="5 7" id="KW-1133">Transmembrane helix</keyword>
<keyword evidence="6 7" id="KW-0472">Membrane</keyword>
<comment type="similarity">
    <text evidence="2">Belongs to the resistance-nodulation-cell division (RND) (TC 2.A.6) family. MmpL subfamily.</text>
</comment>
<feature type="transmembrane region" description="Helical" evidence="7">
    <location>
        <begin position="810"/>
        <end position="830"/>
    </location>
</feature>
<evidence type="ECO:0000256" key="5">
    <source>
        <dbReference type="ARBA" id="ARBA00022989"/>
    </source>
</evidence>
<reference evidence="9 10" key="1">
    <citation type="submission" date="2018-07" db="EMBL/GenBank/DDBJ databases">
        <title>Genomic Encyclopedia of Type Strains, Phase IV (KMG-IV): sequencing the most valuable type-strain genomes for metagenomic binning, comparative biology and taxonomic classification.</title>
        <authorList>
            <person name="Goeker M."/>
        </authorList>
    </citation>
    <scope>NUCLEOTIDE SEQUENCE [LARGE SCALE GENOMIC DNA]</scope>
    <source>
        <strain evidence="9 10">DSM 27696</strain>
    </source>
</reference>
<dbReference type="SUPFAM" id="SSF82866">
    <property type="entry name" value="Multidrug efflux transporter AcrB transmembrane domain"/>
    <property type="match status" value="2"/>
</dbReference>
<dbReference type="PANTHER" id="PTHR33406">
    <property type="entry name" value="MEMBRANE PROTEIN MJ1562-RELATED"/>
    <property type="match status" value="1"/>
</dbReference>
<evidence type="ECO:0000259" key="8">
    <source>
        <dbReference type="PROSITE" id="PS50156"/>
    </source>
</evidence>
<keyword evidence="10" id="KW-1185">Reference proteome</keyword>
<comment type="subcellular location">
    <subcellularLocation>
        <location evidence="1">Cell membrane</location>
        <topology evidence="1">Multi-pass membrane protein</topology>
    </subcellularLocation>
</comment>
<feature type="transmembrane region" description="Helical" evidence="7">
    <location>
        <begin position="767"/>
        <end position="789"/>
    </location>
</feature>
<dbReference type="EMBL" id="QPJJ01000010">
    <property type="protein sequence ID" value="RCW65853.1"/>
    <property type="molecule type" value="Genomic_DNA"/>
</dbReference>
<keyword evidence="3" id="KW-1003">Cell membrane</keyword>
<feature type="transmembrane region" description="Helical" evidence="7">
    <location>
        <begin position="197"/>
        <end position="218"/>
    </location>
</feature>
<evidence type="ECO:0000256" key="4">
    <source>
        <dbReference type="ARBA" id="ARBA00022692"/>
    </source>
</evidence>
<feature type="transmembrane region" description="Helical" evidence="7">
    <location>
        <begin position="170"/>
        <end position="190"/>
    </location>
</feature>
<sequence>MKHVIRFKWWIVAFILLLTIGLFFAAPNLTEQAEEAGTFQLKEGADSQRAAEILEEADASADTISIVFALDSALDDESEATIEDIITELESYGDPVVEVINPFANDELAAQFISEDQETVLLPITVEGELEEVNDFAAEITDSIVPSDLTAYVTGEMIINHEVNMSAQDGLNQTEVITVILVFALLLVVFRSIVTPFVPLVAVGLTYLLSQSIVAFLIEWVNFPVSNYTQIFLVAVLFGIGTDYCILLLSRYKEELAEGVDTENAIINTYKTAGKTLVASAVSGFLAFFVIIFADFPIYKSAAGVAIGVAVLLVMLLTIMPFFMAVLKDKLFWPSKKVANDTDSKLWKWMSKLAVGKPIMTIVIVLIITVPLLFSYSEEISFDMTDEIGSSYGSVKGLDRIEEAFGKGDALPIQMILKKNSEMTTQDGIASLEEIVTELESIDGVNSVRTITRPDGTLIEDLKVENQYEQIEEGFADIKSGMEEIENGLRSINENLTGITSQPVPGIDEQTEDAKSKLETAINIIEESRSELAEAQDVPALLEDLSEVSSLLTESSDSLNEVSEGYGAQGPQLAEVAGGLEQLATGVADTNDGVDELHAELEEAGDLVSSIEESDTASETGLFVPEEVLSSEDFEGVLDQYSFADGEGIFIEATLVEDPYSVEAIETLSEIKDVMADTELSDDLADAEIAYSGVTSVNFDLNEISSEDYTRTIMIMLGSLFVILLVLLRSVIMPIYMIGSLLITYYATSAVAELIFVNVLGYNGITWAVPFFGFVMLVALGVDYSIFLLERYKEEVAKGKGIKEAMQVSMAKMGSVIITASIILAGTFAAMMPSGVLSLMQIATIVITGLLLYGLIILPLLIPAVTVLLGKAAFFPWKRK</sequence>
<keyword evidence="4 7" id="KW-0812">Transmembrane</keyword>
<protein>
    <submittedName>
        <fullName evidence="9">RND superfamily putative drug exporter</fullName>
    </submittedName>
</protein>
<feature type="transmembrane region" description="Helical" evidence="7">
    <location>
        <begin position="709"/>
        <end position="728"/>
    </location>
</feature>
<dbReference type="OrthoDB" id="9782006at2"/>
<dbReference type="InterPro" id="IPR050545">
    <property type="entry name" value="Mycobact_MmpL"/>
</dbReference>
<dbReference type="InterPro" id="IPR000731">
    <property type="entry name" value="SSD"/>
</dbReference>
<evidence type="ECO:0000256" key="6">
    <source>
        <dbReference type="ARBA" id="ARBA00023136"/>
    </source>
</evidence>
<evidence type="ECO:0000313" key="9">
    <source>
        <dbReference type="EMBL" id="RCW65853.1"/>
    </source>
</evidence>
<organism evidence="9 10">
    <name type="scientific">Saliterribacillus persicus</name>
    <dbReference type="NCBI Taxonomy" id="930114"/>
    <lineage>
        <taxon>Bacteria</taxon>
        <taxon>Bacillati</taxon>
        <taxon>Bacillota</taxon>
        <taxon>Bacilli</taxon>
        <taxon>Bacillales</taxon>
        <taxon>Bacillaceae</taxon>
        <taxon>Saliterribacillus</taxon>
    </lineage>
</organism>
<dbReference type="GO" id="GO:0005886">
    <property type="term" value="C:plasma membrane"/>
    <property type="evidence" value="ECO:0007669"/>
    <property type="project" value="UniProtKB-SubCell"/>
</dbReference>
<dbReference type="PANTHER" id="PTHR33406:SF6">
    <property type="entry name" value="MEMBRANE PROTEIN YDGH-RELATED"/>
    <property type="match status" value="1"/>
</dbReference>
<evidence type="ECO:0000256" key="1">
    <source>
        <dbReference type="ARBA" id="ARBA00004651"/>
    </source>
</evidence>
<dbReference type="RefSeq" id="WP_114353517.1">
    <property type="nucleotide sequence ID" value="NZ_QPJJ01000010.1"/>
</dbReference>
<feature type="domain" description="SSD" evidence="8">
    <location>
        <begin position="200"/>
        <end position="329"/>
    </location>
</feature>
<feature type="transmembrane region" description="Helical" evidence="7">
    <location>
        <begin position="735"/>
        <end position="761"/>
    </location>
</feature>
<gene>
    <name evidence="9" type="ORF">DFR57_11070</name>
</gene>
<evidence type="ECO:0000256" key="2">
    <source>
        <dbReference type="ARBA" id="ARBA00010157"/>
    </source>
</evidence>
<accession>A0A368XD10</accession>
<evidence type="ECO:0000313" key="10">
    <source>
        <dbReference type="Proteomes" id="UP000252585"/>
    </source>
</evidence>
<dbReference type="Proteomes" id="UP000252585">
    <property type="component" value="Unassembled WGS sequence"/>
</dbReference>
<evidence type="ECO:0000256" key="3">
    <source>
        <dbReference type="ARBA" id="ARBA00022475"/>
    </source>
</evidence>
<dbReference type="AlphaFoldDB" id="A0A368XD10"/>
<comment type="caution">
    <text evidence="9">The sequence shown here is derived from an EMBL/GenBank/DDBJ whole genome shotgun (WGS) entry which is preliminary data.</text>
</comment>
<evidence type="ECO:0000256" key="7">
    <source>
        <dbReference type="SAM" id="Phobius"/>
    </source>
</evidence>
<dbReference type="InterPro" id="IPR004869">
    <property type="entry name" value="MMPL_dom"/>
</dbReference>
<feature type="domain" description="SSD" evidence="8">
    <location>
        <begin position="736"/>
        <end position="868"/>
    </location>
</feature>
<dbReference type="Gene3D" id="1.20.1640.10">
    <property type="entry name" value="Multidrug efflux transporter AcrB transmembrane domain"/>
    <property type="match status" value="2"/>
</dbReference>